<organism evidence="11 12">
    <name type="scientific">Marinobacter lacisalsi</name>
    <dbReference type="NCBI Taxonomy" id="475979"/>
    <lineage>
        <taxon>Bacteria</taxon>
        <taxon>Pseudomonadati</taxon>
        <taxon>Pseudomonadota</taxon>
        <taxon>Gammaproteobacteria</taxon>
        <taxon>Pseudomonadales</taxon>
        <taxon>Marinobacteraceae</taxon>
        <taxon>Marinobacter</taxon>
    </lineage>
</organism>
<evidence type="ECO:0000256" key="3">
    <source>
        <dbReference type="ARBA" id="ARBA00006442"/>
    </source>
</evidence>
<keyword evidence="5" id="KW-0285">Flavoprotein</keyword>
<proteinExistence type="inferred from homology"/>
<evidence type="ECO:0000256" key="6">
    <source>
        <dbReference type="ARBA" id="ARBA00022827"/>
    </source>
</evidence>
<dbReference type="Proteomes" id="UP001595798">
    <property type="component" value="Unassembled WGS sequence"/>
</dbReference>
<gene>
    <name evidence="11" type="ORF">ACFOZ5_12905</name>
</gene>
<dbReference type="PANTHER" id="PTHR43429">
    <property type="entry name" value="PYRIDINE NUCLEOTIDE-DISULFIDE OXIDOREDUCTASE DOMAIN-CONTAINING"/>
    <property type="match status" value="1"/>
</dbReference>
<dbReference type="InterPro" id="IPR036188">
    <property type="entry name" value="FAD/NAD-bd_sf"/>
</dbReference>
<dbReference type="InterPro" id="IPR041364">
    <property type="entry name" value="Rbx-bd"/>
</dbReference>
<dbReference type="InterPro" id="IPR050260">
    <property type="entry name" value="FAD-bd_OxRdtase"/>
</dbReference>
<evidence type="ECO:0000259" key="9">
    <source>
        <dbReference type="Pfam" id="PF07992"/>
    </source>
</evidence>
<dbReference type="PANTHER" id="PTHR43429:SF3">
    <property type="entry name" value="NITRITE REDUCTASE [NAD(P)H]"/>
    <property type="match status" value="1"/>
</dbReference>
<feature type="domain" description="FAD/NAD(P)-binding" evidence="9">
    <location>
        <begin position="11"/>
        <end position="291"/>
    </location>
</feature>
<evidence type="ECO:0000259" key="10">
    <source>
        <dbReference type="Pfam" id="PF18113"/>
    </source>
</evidence>
<evidence type="ECO:0000256" key="5">
    <source>
        <dbReference type="ARBA" id="ARBA00022630"/>
    </source>
</evidence>
<keyword evidence="6" id="KW-0274">FAD</keyword>
<feature type="domain" description="Rubredoxin binding" evidence="10">
    <location>
        <begin position="313"/>
        <end position="382"/>
    </location>
</feature>
<sequence>MTDTQSDQAPVVIIGSGLSGYSLARELRKRDSDLPLMMITSDDGASYSKPMLSTGFTKGKTADELAQSEAGAMAEQLNMDIRTHTLVTGIDPQTHEVLIGSERLTYSKLVLAWGADVIRLPDAVSGCGRVCSINDLEDYRYFRRMVEGRRRFILLGAGLIGCEYANDLRNGGFDVTVVAPSTQVMPGLLPEAAAEAVQNALEAEGVTFHLGVAAEAVSEDESGAQVHLGDGAMLQGDLVISAVGLRPRTSLAAEAGLEVGHGIRVDRLLATSAEDVYALGDCAEVEGQVLMYVMPLMAAARALAATLTGTPTPVKWGAMPVMVKTPCCPTAACPPVESDDGHWDVQREGNNVRALYRNAAGDLLGFAVTGDYVIEKQALAKEVPPLLANA</sequence>
<dbReference type="PRINTS" id="PR00368">
    <property type="entry name" value="FADPNR"/>
</dbReference>
<comment type="caution">
    <text evidence="11">The sequence shown here is derived from an EMBL/GenBank/DDBJ whole genome shotgun (WGS) entry which is preliminary data.</text>
</comment>
<dbReference type="Gene3D" id="3.50.50.60">
    <property type="entry name" value="FAD/NAD(P)-binding domain"/>
    <property type="match status" value="2"/>
</dbReference>
<accession>A0ABV8QHR1</accession>
<dbReference type="Pfam" id="PF07992">
    <property type="entry name" value="Pyr_redox_2"/>
    <property type="match status" value="1"/>
</dbReference>
<keyword evidence="12" id="KW-1185">Reference proteome</keyword>
<reference evidence="12" key="1">
    <citation type="journal article" date="2019" name="Int. J. Syst. Evol. Microbiol.">
        <title>The Global Catalogue of Microorganisms (GCM) 10K type strain sequencing project: providing services to taxonomists for standard genome sequencing and annotation.</title>
        <authorList>
            <consortium name="The Broad Institute Genomics Platform"/>
            <consortium name="The Broad Institute Genome Sequencing Center for Infectious Disease"/>
            <person name="Wu L."/>
            <person name="Ma J."/>
        </authorList>
    </citation>
    <scope>NUCLEOTIDE SEQUENCE [LARGE SCALE GENOMIC DNA]</scope>
    <source>
        <strain evidence="12">CECT 7297</strain>
    </source>
</reference>
<keyword evidence="8" id="KW-0520">NAD</keyword>
<evidence type="ECO:0000256" key="4">
    <source>
        <dbReference type="ARBA" id="ARBA00022490"/>
    </source>
</evidence>
<dbReference type="EMBL" id="JBHSDI010000016">
    <property type="protein sequence ID" value="MFC4259932.1"/>
    <property type="molecule type" value="Genomic_DNA"/>
</dbReference>
<name>A0ABV8QHR1_9GAMM</name>
<dbReference type="RefSeq" id="WP_379887951.1">
    <property type="nucleotide sequence ID" value="NZ_JBHSDI010000016.1"/>
</dbReference>
<comment type="subcellular location">
    <subcellularLocation>
        <location evidence="2">Cytoplasm</location>
    </subcellularLocation>
</comment>
<comment type="similarity">
    <text evidence="3">Belongs to the FAD-dependent oxidoreductase family.</text>
</comment>
<dbReference type="InterPro" id="IPR023753">
    <property type="entry name" value="FAD/NAD-binding_dom"/>
</dbReference>
<protein>
    <submittedName>
        <fullName evidence="11">FAD-dependent oxidoreductase</fullName>
    </submittedName>
</protein>
<evidence type="ECO:0000256" key="2">
    <source>
        <dbReference type="ARBA" id="ARBA00004496"/>
    </source>
</evidence>
<dbReference type="SUPFAM" id="SSF51905">
    <property type="entry name" value="FAD/NAD(P)-binding domain"/>
    <property type="match status" value="1"/>
</dbReference>
<evidence type="ECO:0000256" key="8">
    <source>
        <dbReference type="ARBA" id="ARBA00023027"/>
    </source>
</evidence>
<evidence type="ECO:0000256" key="1">
    <source>
        <dbReference type="ARBA" id="ARBA00001974"/>
    </source>
</evidence>
<keyword evidence="7" id="KW-0560">Oxidoreductase</keyword>
<dbReference type="Pfam" id="PF18113">
    <property type="entry name" value="Rbx_binding"/>
    <property type="match status" value="1"/>
</dbReference>
<keyword evidence="4" id="KW-0963">Cytoplasm</keyword>
<dbReference type="PRINTS" id="PR00411">
    <property type="entry name" value="PNDRDTASEI"/>
</dbReference>
<dbReference type="Gene3D" id="3.30.390.120">
    <property type="match status" value="1"/>
</dbReference>
<evidence type="ECO:0000313" key="11">
    <source>
        <dbReference type="EMBL" id="MFC4259932.1"/>
    </source>
</evidence>
<evidence type="ECO:0000313" key="12">
    <source>
        <dbReference type="Proteomes" id="UP001595798"/>
    </source>
</evidence>
<comment type="cofactor">
    <cofactor evidence="1">
        <name>FAD</name>
        <dbReference type="ChEBI" id="CHEBI:57692"/>
    </cofactor>
</comment>
<evidence type="ECO:0000256" key="7">
    <source>
        <dbReference type="ARBA" id="ARBA00023002"/>
    </source>
</evidence>